<dbReference type="AlphaFoldDB" id="A0A1X6NJI9"/>
<gene>
    <name evidence="2" type="ORF">BU14_2441s0001</name>
</gene>
<evidence type="ECO:0000313" key="3">
    <source>
        <dbReference type="Proteomes" id="UP000218209"/>
    </source>
</evidence>
<organism evidence="2 3">
    <name type="scientific">Porphyra umbilicalis</name>
    <name type="common">Purple laver</name>
    <name type="synonym">Red alga</name>
    <dbReference type="NCBI Taxonomy" id="2786"/>
    <lineage>
        <taxon>Eukaryota</taxon>
        <taxon>Rhodophyta</taxon>
        <taxon>Bangiophyceae</taxon>
        <taxon>Bangiales</taxon>
        <taxon>Bangiaceae</taxon>
        <taxon>Porphyra</taxon>
    </lineage>
</organism>
<sequence>MRATVFKRRPSLRSPAAAAVCLLAAAVGLVRLGFLTARGGGATPPRAPVGVPPTVGVGRAATASRVARRVPPPPPPPPPVASLTAGGGITDGDGRAASAPPGEDVRPPLDRAAVERGMADDGGSVSADGPRHPVHVVEGDGNESVGDARRLSAALAPAPAPLVRADSTLADGEPPSMPPGKDHTPPPAASDSAVGDEAAAGGLPADAPAAGHGAAPPPAAAVASAADAWINGGATGDGATAPPAAGHTADHASSVDARCAAASRAYFTAHTRAFRGEGGSRALTDALYDLRGRLAATNGGGGGGSGDRNGTVRAERPPLIVDVGANIGQGIPRWRAIYPRARLVLVEASPLTVAALRARIAAAPSLTDTAVVIAAAAAATAGHVRFRAQAGDGSNQQAAIHPAGVPLVNPHNYNFSFTVRGGGEGLCD</sequence>
<feature type="compositionally biased region" description="Pro residues" evidence="1">
    <location>
        <begin position="70"/>
        <end position="80"/>
    </location>
</feature>
<feature type="compositionally biased region" description="Low complexity" evidence="1">
    <location>
        <begin position="156"/>
        <end position="165"/>
    </location>
</feature>
<evidence type="ECO:0000256" key="1">
    <source>
        <dbReference type="SAM" id="MobiDB-lite"/>
    </source>
</evidence>
<proteinExistence type="predicted"/>
<dbReference type="EMBL" id="KV920245">
    <property type="protein sequence ID" value="OSX68646.1"/>
    <property type="molecule type" value="Genomic_DNA"/>
</dbReference>
<name>A0A1X6NJI9_PORUM</name>
<reference evidence="2 3" key="1">
    <citation type="submission" date="2017-03" db="EMBL/GenBank/DDBJ databases">
        <title>WGS assembly of Porphyra umbilicalis.</title>
        <authorList>
            <person name="Brawley S.H."/>
            <person name="Blouin N.A."/>
            <person name="Ficko-Blean E."/>
            <person name="Wheeler G.L."/>
            <person name="Lohr M."/>
            <person name="Goodson H.V."/>
            <person name="Jenkins J.W."/>
            <person name="Blaby-Haas C.E."/>
            <person name="Helliwell K.E."/>
            <person name="Chan C."/>
            <person name="Marriage T."/>
            <person name="Bhattacharya D."/>
            <person name="Klein A.S."/>
            <person name="Badis Y."/>
            <person name="Brodie J."/>
            <person name="Cao Y."/>
            <person name="Collen J."/>
            <person name="Dittami S.M."/>
            <person name="Gachon C.M."/>
            <person name="Green B.R."/>
            <person name="Karpowicz S."/>
            <person name="Kim J.W."/>
            <person name="Kudahl U."/>
            <person name="Lin S."/>
            <person name="Michel G."/>
            <person name="Mittag M."/>
            <person name="Olson B.J."/>
            <person name="Pangilinan J."/>
            <person name="Peng Y."/>
            <person name="Qiu H."/>
            <person name="Shu S."/>
            <person name="Singer J.T."/>
            <person name="Smith A.G."/>
            <person name="Sprecher B.N."/>
            <person name="Wagner V."/>
            <person name="Wang W."/>
            <person name="Wang Z.-Y."/>
            <person name="Yan J."/>
            <person name="Yarish C."/>
            <person name="Zoeuner-Riek S."/>
            <person name="Zhuang Y."/>
            <person name="Zou Y."/>
            <person name="Lindquist E.A."/>
            <person name="Grimwood J."/>
            <person name="Barry K."/>
            <person name="Rokhsar D.S."/>
            <person name="Schmutz J."/>
            <person name="Stiller J.W."/>
            <person name="Grossman A.R."/>
            <person name="Prochnik S.E."/>
        </authorList>
    </citation>
    <scope>NUCLEOTIDE SEQUENCE [LARGE SCALE GENOMIC DNA]</scope>
    <source>
        <strain evidence="2">4086291</strain>
    </source>
</reference>
<protein>
    <submittedName>
        <fullName evidence="2">Uncharacterized protein</fullName>
    </submittedName>
</protein>
<feature type="compositionally biased region" description="Low complexity" evidence="1">
    <location>
        <begin position="195"/>
        <end position="218"/>
    </location>
</feature>
<accession>A0A1X6NJI9</accession>
<feature type="compositionally biased region" description="Basic and acidic residues" evidence="1">
    <location>
        <begin position="103"/>
        <end position="119"/>
    </location>
</feature>
<evidence type="ECO:0000313" key="2">
    <source>
        <dbReference type="EMBL" id="OSX68646.1"/>
    </source>
</evidence>
<dbReference type="InterPro" id="IPR029063">
    <property type="entry name" value="SAM-dependent_MTases_sf"/>
</dbReference>
<dbReference type="Gene3D" id="3.40.50.150">
    <property type="entry name" value="Vaccinia Virus protein VP39"/>
    <property type="match status" value="1"/>
</dbReference>
<feature type="region of interest" description="Disordered" evidence="1">
    <location>
        <begin position="156"/>
        <end position="218"/>
    </location>
</feature>
<feature type="compositionally biased region" description="Basic and acidic residues" evidence="1">
    <location>
        <begin position="129"/>
        <end position="138"/>
    </location>
</feature>
<dbReference type="SUPFAM" id="SSF53335">
    <property type="entry name" value="S-adenosyl-L-methionine-dependent methyltransferases"/>
    <property type="match status" value="1"/>
</dbReference>
<dbReference type="Proteomes" id="UP000218209">
    <property type="component" value="Unassembled WGS sequence"/>
</dbReference>
<feature type="region of interest" description="Disordered" evidence="1">
    <location>
        <begin position="61"/>
        <end position="144"/>
    </location>
</feature>
<keyword evidence="3" id="KW-1185">Reference proteome</keyword>